<evidence type="ECO:0000256" key="11">
    <source>
        <dbReference type="SAM" id="MobiDB-lite"/>
    </source>
</evidence>
<dbReference type="AlphaFoldDB" id="A0A314ZE75"/>
<evidence type="ECO:0000256" key="1">
    <source>
        <dbReference type="ARBA" id="ARBA00004609"/>
    </source>
</evidence>
<keyword evidence="13" id="KW-1185">Reference proteome</keyword>
<keyword evidence="6" id="KW-0472">Membrane</keyword>
<protein>
    <submittedName>
        <fullName evidence="12">Classical arabinogalactan protein 1</fullName>
    </submittedName>
</protein>
<evidence type="ECO:0000256" key="7">
    <source>
        <dbReference type="ARBA" id="ARBA00023180"/>
    </source>
</evidence>
<evidence type="ECO:0000313" key="13">
    <source>
        <dbReference type="Proteomes" id="UP000250321"/>
    </source>
</evidence>
<keyword evidence="4" id="KW-0732">Signal</keyword>
<evidence type="ECO:0000256" key="9">
    <source>
        <dbReference type="ARBA" id="ARBA00025294"/>
    </source>
</evidence>
<keyword evidence="3" id="KW-0336">GPI-anchor</keyword>
<comment type="caution">
    <text evidence="12">The sequence shown here is derived from an EMBL/GenBank/DDBJ whole genome shotgun (WGS) entry which is preliminary data.</text>
</comment>
<feature type="compositionally biased region" description="Low complexity" evidence="11">
    <location>
        <begin position="111"/>
        <end position="126"/>
    </location>
</feature>
<feature type="region of interest" description="Disordered" evidence="11">
    <location>
        <begin position="1"/>
        <end position="127"/>
    </location>
</feature>
<keyword evidence="8" id="KW-0449">Lipoprotein</keyword>
<keyword evidence="7" id="KW-0325">Glycoprotein</keyword>
<dbReference type="GO" id="GO:0005886">
    <property type="term" value="C:plasma membrane"/>
    <property type="evidence" value="ECO:0007669"/>
    <property type="project" value="UniProtKB-SubCell"/>
</dbReference>
<evidence type="ECO:0000256" key="3">
    <source>
        <dbReference type="ARBA" id="ARBA00022622"/>
    </source>
</evidence>
<evidence type="ECO:0000256" key="4">
    <source>
        <dbReference type="ARBA" id="ARBA00022729"/>
    </source>
</evidence>
<comment type="subcellular location">
    <subcellularLocation>
        <location evidence="1">Cell membrane</location>
        <topology evidence="1">Lipid-anchor</topology>
        <topology evidence="1">GPI-anchor</topology>
    </subcellularLocation>
</comment>
<evidence type="ECO:0000256" key="8">
    <source>
        <dbReference type="ARBA" id="ARBA00023288"/>
    </source>
</evidence>
<dbReference type="PANTHER" id="PTHR36321:SF2">
    <property type="entry name" value="CLASSICAL ARABINOGALACTAN PROTEIN 1"/>
    <property type="match status" value="1"/>
</dbReference>
<evidence type="ECO:0000313" key="12">
    <source>
        <dbReference type="EMBL" id="PQQ16427.1"/>
    </source>
</evidence>
<dbReference type="EMBL" id="PJQY01000192">
    <property type="protein sequence ID" value="PQQ16427.1"/>
    <property type="molecule type" value="Genomic_DNA"/>
</dbReference>
<evidence type="ECO:0000256" key="6">
    <source>
        <dbReference type="ARBA" id="ARBA00023136"/>
    </source>
</evidence>
<evidence type="ECO:0000256" key="2">
    <source>
        <dbReference type="ARBA" id="ARBA00022475"/>
    </source>
</evidence>
<sequence>MPSLFQTHSLGHLGDYIPPSAAMRPSSPDQNAEDRFKSPTEKLLNRRKVSPAKSPAHSPKHAAAPSPLSTPTKASPSPLSTPPSASPSPSSVPDSPPSPPSASPESPVIPPSSVSAPPSEAPAPASNGAVLNRFSAAGSVAVGIFAAVLVL</sequence>
<dbReference type="Proteomes" id="UP000250321">
    <property type="component" value="Unassembled WGS sequence"/>
</dbReference>
<organism evidence="12 13">
    <name type="scientific">Prunus yedoensis var. nudiflora</name>
    <dbReference type="NCBI Taxonomy" id="2094558"/>
    <lineage>
        <taxon>Eukaryota</taxon>
        <taxon>Viridiplantae</taxon>
        <taxon>Streptophyta</taxon>
        <taxon>Embryophyta</taxon>
        <taxon>Tracheophyta</taxon>
        <taxon>Spermatophyta</taxon>
        <taxon>Magnoliopsida</taxon>
        <taxon>eudicotyledons</taxon>
        <taxon>Gunneridae</taxon>
        <taxon>Pentapetalae</taxon>
        <taxon>rosids</taxon>
        <taxon>fabids</taxon>
        <taxon>Rosales</taxon>
        <taxon>Rosaceae</taxon>
        <taxon>Amygdaloideae</taxon>
        <taxon>Amygdaleae</taxon>
        <taxon>Prunus</taxon>
    </lineage>
</organism>
<proteinExistence type="inferred from homology"/>
<comment type="function">
    <text evidence="9">Proteoglycan that seems to be implicated in diverse developmental roles such as differentiation, cell-cell recognition, embryogenesis and programmed cell death.</text>
</comment>
<dbReference type="PANTHER" id="PTHR36321">
    <property type="entry name" value="CLASSICAL ARABINOGALACTAN PROTEIN 9"/>
    <property type="match status" value="1"/>
</dbReference>
<keyword evidence="5" id="KW-0654">Proteoglycan</keyword>
<dbReference type="OrthoDB" id="1751355at2759"/>
<name>A0A314ZE75_PRUYE</name>
<comment type="similarity">
    <text evidence="10">Belongs to the classical AGP family.</text>
</comment>
<feature type="compositionally biased region" description="Basic and acidic residues" evidence="11">
    <location>
        <begin position="32"/>
        <end position="44"/>
    </location>
</feature>
<feature type="compositionally biased region" description="Pro residues" evidence="11">
    <location>
        <begin position="94"/>
        <end position="110"/>
    </location>
</feature>
<gene>
    <name evidence="12" type="ORF">Pyn_11059</name>
</gene>
<reference evidence="12 13" key="1">
    <citation type="submission" date="2018-02" db="EMBL/GenBank/DDBJ databases">
        <title>Draft genome of wild Prunus yedoensis var. nudiflora.</title>
        <authorList>
            <person name="Baek S."/>
            <person name="Kim J.-H."/>
            <person name="Choi K."/>
            <person name="Kim G.-B."/>
            <person name="Cho A."/>
            <person name="Jang H."/>
            <person name="Shin C.-H."/>
            <person name="Yu H.-J."/>
            <person name="Mun J.-H."/>
        </authorList>
    </citation>
    <scope>NUCLEOTIDE SEQUENCE [LARGE SCALE GENOMIC DNA]</scope>
    <source>
        <strain evidence="13">cv. Jeju island</strain>
        <tissue evidence="12">Leaf</tissue>
    </source>
</reference>
<dbReference type="GO" id="GO:0098552">
    <property type="term" value="C:side of membrane"/>
    <property type="evidence" value="ECO:0007669"/>
    <property type="project" value="UniProtKB-KW"/>
</dbReference>
<accession>A0A314ZE75</accession>
<keyword evidence="2" id="KW-1003">Cell membrane</keyword>
<evidence type="ECO:0000256" key="10">
    <source>
        <dbReference type="ARBA" id="ARBA00025756"/>
    </source>
</evidence>
<dbReference type="InterPro" id="IPR044959">
    <property type="entry name" value="AGP"/>
</dbReference>
<evidence type="ECO:0000256" key="5">
    <source>
        <dbReference type="ARBA" id="ARBA00022974"/>
    </source>
</evidence>
<feature type="compositionally biased region" description="Low complexity" evidence="11">
    <location>
        <begin position="51"/>
        <end position="78"/>
    </location>
</feature>